<keyword evidence="4" id="KW-0560">Oxidoreductase</keyword>
<dbReference type="SMART" id="SM00829">
    <property type="entry name" value="PKS_ER"/>
    <property type="match status" value="1"/>
</dbReference>
<dbReference type="InterPro" id="IPR050129">
    <property type="entry name" value="Zn_alcohol_dh"/>
</dbReference>
<sequence length="353" mass="37644">MNETMRAAVFKGEGRLELEQRPRPRIERPDDIVLRVRAVGICGSDLHILDVPPTHPAKPGVIFGHEFCGEIVEVGPEVRDLSVGDRVAIDQNPPCGRCDACRTGSPNFCEVVFDNPECEVPGWPHTPGQWWDGGMAEYVRVPSYFAYRVSADSPMEHIVVAEPLGCVLNGVHKAGVRPGETAVVMGGGPIGLLTVTVLKLLGAGRIIVIEPSEERRNVALELGATTGIDPSAVDVVSAVREATGGAGPTLIYEAVGSQLDAAIAMAADEARIVLVGINSAVRASFAPTDIVNKELSIHGAFLMRNTMREALDLIESGAIPIGRIVSHVLPLEEVHEGMRLARAGEALKVVFTP</sequence>
<dbReference type="Proteomes" id="UP000664398">
    <property type="component" value="Unassembled WGS sequence"/>
</dbReference>
<dbReference type="AlphaFoldDB" id="A0A939RVX1"/>
<dbReference type="PROSITE" id="PS00059">
    <property type="entry name" value="ADH_ZINC"/>
    <property type="match status" value="1"/>
</dbReference>
<dbReference type="InterPro" id="IPR020843">
    <property type="entry name" value="ER"/>
</dbReference>
<dbReference type="GO" id="GO:0016491">
    <property type="term" value="F:oxidoreductase activity"/>
    <property type="evidence" value="ECO:0007669"/>
    <property type="project" value="UniProtKB-KW"/>
</dbReference>
<name>A0A939RVX1_9MICO</name>
<dbReference type="SUPFAM" id="SSF50129">
    <property type="entry name" value="GroES-like"/>
    <property type="match status" value="1"/>
</dbReference>
<dbReference type="Gene3D" id="3.40.50.720">
    <property type="entry name" value="NAD(P)-binding Rossmann-like Domain"/>
    <property type="match status" value="1"/>
</dbReference>
<feature type="domain" description="Enoyl reductase (ER)" evidence="6">
    <location>
        <begin position="12"/>
        <end position="351"/>
    </location>
</feature>
<dbReference type="Gene3D" id="3.90.180.10">
    <property type="entry name" value="Medium-chain alcohol dehydrogenases, catalytic domain"/>
    <property type="match status" value="1"/>
</dbReference>
<organism evidence="7 8">
    <name type="scientific">Leucobacter ruminantium</name>
    <dbReference type="NCBI Taxonomy" id="1289170"/>
    <lineage>
        <taxon>Bacteria</taxon>
        <taxon>Bacillati</taxon>
        <taxon>Actinomycetota</taxon>
        <taxon>Actinomycetes</taxon>
        <taxon>Micrococcales</taxon>
        <taxon>Microbacteriaceae</taxon>
        <taxon>Leucobacter</taxon>
    </lineage>
</organism>
<evidence type="ECO:0000256" key="3">
    <source>
        <dbReference type="ARBA" id="ARBA00022833"/>
    </source>
</evidence>
<comment type="similarity">
    <text evidence="5">Belongs to the zinc-containing alcohol dehydrogenase family.</text>
</comment>
<evidence type="ECO:0000313" key="8">
    <source>
        <dbReference type="Proteomes" id="UP000664398"/>
    </source>
</evidence>
<dbReference type="InterPro" id="IPR011032">
    <property type="entry name" value="GroES-like_sf"/>
</dbReference>
<dbReference type="GO" id="GO:0008270">
    <property type="term" value="F:zinc ion binding"/>
    <property type="evidence" value="ECO:0007669"/>
    <property type="project" value="InterPro"/>
</dbReference>
<dbReference type="InterPro" id="IPR013154">
    <property type="entry name" value="ADH-like_N"/>
</dbReference>
<gene>
    <name evidence="7" type="ORF">J4H91_03505</name>
</gene>
<evidence type="ECO:0000256" key="4">
    <source>
        <dbReference type="ARBA" id="ARBA00023002"/>
    </source>
</evidence>
<dbReference type="EMBL" id="JAGDYL010000005">
    <property type="protein sequence ID" value="MBO1804382.1"/>
    <property type="molecule type" value="Genomic_DNA"/>
</dbReference>
<accession>A0A939RVX1</accession>
<dbReference type="InterPro" id="IPR002328">
    <property type="entry name" value="ADH_Zn_CS"/>
</dbReference>
<keyword evidence="3 5" id="KW-0862">Zinc</keyword>
<evidence type="ECO:0000313" key="7">
    <source>
        <dbReference type="EMBL" id="MBO1804382.1"/>
    </source>
</evidence>
<keyword evidence="2 5" id="KW-0479">Metal-binding</keyword>
<reference evidence="7" key="1">
    <citation type="submission" date="2021-03" db="EMBL/GenBank/DDBJ databases">
        <title>Leucobacter chromiisoli sp. nov., isolated from chromium-containing soil of chemical plant.</title>
        <authorList>
            <person name="Xu Z."/>
        </authorList>
    </citation>
    <scope>NUCLEOTIDE SEQUENCE</scope>
    <source>
        <strain evidence="7">A2</strain>
    </source>
</reference>
<dbReference type="InterPro" id="IPR036291">
    <property type="entry name" value="NAD(P)-bd_dom_sf"/>
</dbReference>
<dbReference type="SUPFAM" id="SSF51735">
    <property type="entry name" value="NAD(P)-binding Rossmann-fold domains"/>
    <property type="match status" value="1"/>
</dbReference>
<comment type="cofactor">
    <cofactor evidence="1 5">
        <name>Zn(2+)</name>
        <dbReference type="ChEBI" id="CHEBI:29105"/>
    </cofactor>
</comment>
<dbReference type="Pfam" id="PF00107">
    <property type="entry name" value="ADH_zinc_N"/>
    <property type="match status" value="1"/>
</dbReference>
<dbReference type="PANTHER" id="PTHR43401:SF2">
    <property type="entry name" value="L-THREONINE 3-DEHYDROGENASE"/>
    <property type="match status" value="1"/>
</dbReference>
<dbReference type="PANTHER" id="PTHR43401">
    <property type="entry name" value="L-THREONINE 3-DEHYDROGENASE"/>
    <property type="match status" value="1"/>
</dbReference>
<proteinExistence type="inferred from homology"/>
<comment type="caution">
    <text evidence="7">The sequence shown here is derived from an EMBL/GenBank/DDBJ whole genome shotgun (WGS) entry which is preliminary data.</text>
</comment>
<protein>
    <submittedName>
        <fullName evidence="7">Alcohol dehydrogenase catalytic domain-containing protein</fullName>
    </submittedName>
</protein>
<evidence type="ECO:0000259" key="6">
    <source>
        <dbReference type="SMART" id="SM00829"/>
    </source>
</evidence>
<dbReference type="RefSeq" id="WP_208044878.1">
    <property type="nucleotide sequence ID" value="NZ_JAGDYL010000005.1"/>
</dbReference>
<dbReference type="Pfam" id="PF08240">
    <property type="entry name" value="ADH_N"/>
    <property type="match status" value="1"/>
</dbReference>
<dbReference type="InterPro" id="IPR013149">
    <property type="entry name" value="ADH-like_C"/>
</dbReference>
<keyword evidence="8" id="KW-1185">Reference proteome</keyword>
<evidence type="ECO:0000256" key="1">
    <source>
        <dbReference type="ARBA" id="ARBA00001947"/>
    </source>
</evidence>
<evidence type="ECO:0000256" key="5">
    <source>
        <dbReference type="RuleBase" id="RU361277"/>
    </source>
</evidence>
<evidence type="ECO:0000256" key="2">
    <source>
        <dbReference type="ARBA" id="ARBA00022723"/>
    </source>
</evidence>